<evidence type="ECO:0000256" key="1">
    <source>
        <dbReference type="ARBA" id="ARBA00004651"/>
    </source>
</evidence>
<feature type="transmembrane region" description="Helical" evidence="7">
    <location>
        <begin position="115"/>
        <end position="135"/>
    </location>
</feature>
<dbReference type="CDD" id="cd06261">
    <property type="entry name" value="TM_PBP2"/>
    <property type="match status" value="1"/>
</dbReference>
<accession>A0A6B1DXD0</accession>
<gene>
    <name evidence="9" type="ORF">F4Y08_11990</name>
</gene>
<keyword evidence="6 7" id="KW-0472">Membrane</keyword>
<keyword evidence="3" id="KW-1003">Cell membrane</keyword>
<feature type="transmembrane region" description="Helical" evidence="7">
    <location>
        <begin position="21"/>
        <end position="47"/>
    </location>
</feature>
<dbReference type="EMBL" id="VXPY01000085">
    <property type="protein sequence ID" value="MYD91034.1"/>
    <property type="molecule type" value="Genomic_DNA"/>
</dbReference>
<sequence>MNARTGKGGLGIARRENLEAYLFLLPWIIGFLVLTIGPILVSLGLSFTDWQVGLGMNFIGLENFRLMVVEDDLFKKSLGVTFNYSLMALPAGIVVALAMALLLNQKVFGIGVFRTIYYLPAVTSGVAVAMLWAWIFNSEFGLLNWALDLINVKGPAWLLEPRWALPAFAVMSLWGAGGLMIIYLASLQAIPQNLYEAAQIDGANVVRQFLHVTLPMLTPTILFNLVVGIIAVFQTFTNAYIMTAGGPNFATYFYVLHLYNNAFGYARMGYASALAWVLFVIVLVMTLAVLRTSQYWVFYSGEKE</sequence>
<protein>
    <submittedName>
        <fullName evidence="9">Sugar ABC transporter permease</fullName>
    </submittedName>
</protein>
<evidence type="ECO:0000256" key="4">
    <source>
        <dbReference type="ARBA" id="ARBA00022692"/>
    </source>
</evidence>
<keyword evidence="2 7" id="KW-0813">Transport</keyword>
<feature type="transmembrane region" description="Helical" evidence="7">
    <location>
        <begin position="271"/>
        <end position="290"/>
    </location>
</feature>
<feature type="domain" description="ABC transmembrane type-1" evidence="8">
    <location>
        <begin position="78"/>
        <end position="289"/>
    </location>
</feature>
<comment type="subcellular location">
    <subcellularLocation>
        <location evidence="1 7">Cell membrane</location>
        <topology evidence="1 7">Multi-pass membrane protein</topology>
    </subcellularLocation>
</comment>
<organism evidence="9">
    <name type="scientific">Caldilineaceae bacterium SB0662_bin_9</name>
    <dbReference type="NCBI Taxonomy" id="2605258"/>
    <lineage>
        <taxon>Bacteria</taxon>
        <taxon>Bacillati</taxon>
        <taxon>Chloroflexota</taxon>
        <taxon>Caldilineae</taxon>
        <taxon>Caldilineales</taxon>
        <taxon>Caldilineaceae</taxon>
    </lineage>
</organism>
<evidence type="ECO:0000259" key="8">
    <source>
        <dbReference type="PROSITE" id="PS50928"/>
    </source>
</evidence>
<dbReference type="InterPro" id="IPR000515">
    <property type="entry name" value="MetI-like"/>
</dbReference>
<dbReference type="SUPFAM" id="SSF160964">
    <property type="entry name" value="MalF N-terminal region-like"/>
    <property type="match status" value="1"/>
</dbReference>
<dbReference type="SUPFAM" id="SSF161098">
    <property type="entry name" value="MetI-like"/>
    <property type="match status" value="1"/>
</dbReference>
<dbReference type="GO" id="GO:0005886">
    <property type="term" value="C:plasma membrane"/>
    <property type="evidence" value="ECO:0007669"/>
    <property type="project" value="UniProtKB-SubCell"/>
</dbReference>
<feature type="transmembrane region" description="Helical" evidence="7">
    <location>
        <begin position="239"/>
        <end position="259"/>
    </location>
</feature>
<evidence type="ECO:0000256" key="5">
    <source>
        <dbReference type="ARBA" id="ARBA00022989"/>
    </source>
</evidence>
<keyword evidence="5 7" id="KW-1133">Transmembrane helix</keyword>
<evidence type="ECO:0000256" key="3">
    <source>
        <dbReference type="ARBA" id="ARBA00022475"/>
    </source>
</evidence>
<feature type="transmembrane region" description="Helical" evidence="7">
    <location>
        <begin position="209"/>
        <end position="233"/>
    </location>
</feature>
<comment type="caution">
    <text evidence="9">The sequence shown here is derived from an EMBL/GenBank/DDBJ whole genome shotgun (WGS) entry which is preliminary data.</text>
</comment>
<dbReference type="InterPro" id="IPR035906">
    <property type="entry name" value="MetI-like_sf"/>
</dbReference>
<comment type="similarity">
    <text evidence="7">Belongs to the binding-protein-dependent transport system permease family.</text>
</comment>
<dbReference type="Gene3D" id="1.10.3720.10">
    <property type="entry name" value="MetI-like"/>
    <property type="match status" value="1"/>
</dbReference>
<dbReference type="InterPro" id="IPR051393">
    <property type="entry name" value="ABC_transporter_permease"/>
</dbReference>
<proteinExistence type="inferred from homology"/>
<dbReference type="PANTHER" id="PTHR30193:SF1">
    <property type="entry name" value="ABC TRANSPORTER PERMEASE PROTEIN YESP-RELATED"/>
    <property type="match status" value="1"/>
</dbReference>
<keyword evidence="4 7" id="KW-0812">Transmembrane</keyword>
<dbReference type="PANTHER" id="PTHR30193">
    <property type="entry name" value="ABC TRANSPORTER PERMEASE PROTEIN"/>
    <property type="match status" value="1"/>
</dbReference>
<dbReference type="PROSITE" id="PS50928">
    <property type="entry name" value="ABC_TM1"/>
    <property type="match status" value="1"/>
</dbReference>
<dbReference type="AlphaFoldDB" id="A0A6B1DXD0"/>
<feature type="transmembrane region" description="Helical" evidence="7">
    <location>
        <begin position="163"/>
        <end position="185"/>
    </location>
</feature>
<reference evidence="9" key="1">
    <citation type="submission" date="2019-09" db="EMBL/GenBank/DDBJ databases">
        <title>Characterisation of the sponge microbiome using genome-centric metagenomics.</title>
        <authorList>
            <person name="Engelberts J.P."/>
            <person name="Robbins S.J."/>
            <person name="De Goeij J.M."/>
            <person name="Aranda M."/>
            <person name="Bell S.C."/>
            <person name="Webster N.S."/>
        </authorList>
    </citation>
    <scope>NUCLEOTIDE SEQUENCE</scope>
    <source>
        <strain evidence="9">SB0662_bin_9</strain>
    </source>
</reference>
<evidence type="ECO:0000256" key="7">
    <source>
        <dbReference type="RuleBase" id="RU363032"/>
    </source>
</evidence>
<evidence type="ECO:0000256" key="6">
    <source>
        <dbReference type="ARBA" id="ARBA00023136"/>
    </source>
</evidence>
<dbReference type="GO" id="GO:0055085">
    <property type="term" value="P:transmembrane transport"/>
    <property type="evidence" value="ECO:0007669"/>
    <property type="project" value="InterPro"/>
</dbReference>
<dbReference type="Pfam" id="PF00528">
    <property type="entry name" value="BPD_transp_1"/>
    <property type="match status" value="1"/>
</dbReference>
<evidence type="ECO:0000256" key="2">
    <source>
        <dbReference type="ARBA" id="ARBA00022448"/>
    </source>
</evidence>
<name>A0A6B1DXD0_9CHLR</name>
<feature type="transmembrane region" description="Helical" evidence="7">
    <location>
        <begin position="82"/>
        <end position="103"/>
    </location>
</feature>
<evidence type="ECO:0000313" key="9">
    <source>
        <dbReference type="EMBL" id="MYD91034.1"/>
    </source>
</evidence>